<keyword evidence="4 6" id="KW-0274">FAD</keyword>
<evidence type="ECO:0000313" key="11">
    <source>
        <dbReference type="EMBL" id="TMQ65359.1"/>
    </source>
</evidence>
<dbReference type="InterPro" id="IPR013786">
    <property type="entry name" value="AcylCoA_DH/ox_N"/>
</dbReference>
<sequence>MNFHLTEQQEMLRALTRAFAEGEIAPIARQIDATEEIPGSLRKKLRDNNFFALLIPEEYGGVGVDAVGYVIVMEELARASAAVAITVSVHNSVAAGPITRFGTEEQKKRWLPSLAKETLGAFALTEPGSGSDSAALITRAERRGDEYILNGSKTFVTNGKYADVIVLLARTSQESKHRGISAFLVERDSPGLKIGKNIDKMGIRGSDTVELVLEDCRVPVSNRLHDEGRGFRVAMQTLDGGRIGVAAQALGIAQASLEASSRYARDRYQFGRQIGDFQAIQWMIAEMRTEIEGARLLTLQAAWMKDQDIPYGPYASMAKLKSSAVARMAADRAVQIHGGYGYTKEFAVERYYRDAKVTELYEGTSEIQRIVIANSVLHPKDGKGSA</sequence>
<dbReference type="AlphaFoldDB" id="A0A538SR76"/>
<feature type="domain" description="Acyl-CoA oxidase/dehydrogenase middle" evidence="8">
    <location>
        <begin position="121"/>
        <end position="216"/>
    </location>
</feature>
<dbReference type="GO" id="GO:0003995">
    <property type="term" value="F:acyl-CoA dehydrogenase activity"/>
    <property type="evidence" value="ECO:0007669"/>
    <property type="project" value="InterPro"/>
</dbReference>
<organism evidence="10 13">
    <name type="scientific">Eiseniibacteriota bacterium</name>
    <dbReference type="NCBI Taxonomy" id="2212470"/>
    <lineage>
        <taxon>Bacteria</taxon>
        <taxon>Candidatus Eiseniibacteriota</taxon>
    </lineage>
</organism>
<dbReference type="Gene3D" id="1.10.540.10">
    <property type="entry name" value="Acyl-CoA dehydrogenase/oxidase, N-terminal domain"/>
    <property type="match status" value="1"/>
</dbReference>
<accession>A0A538SR76</accession>
<evidence type="ECO:0000256" key="3">
    <source>
        <dbReference type="ARBA" id="ARBA00022630"/>
    </source>
</evidence>
<comment type="cofactor">
    <cofactor evidence="1 6">
        <name>FAD</name>
        <dbReference type="ChEBI" id="CHEBI:57692"/>
    </cofactor>
</comment>
<proteinExistence type="inferred from homology"/>
<evidence type="ECO:0000256" key="6">
    <source>
        <dbReference type="RuleBase" id="RU362125"/>
    </source>
</evidence>
<dbReference type="InterPro" id="IPR009075">
    <property type="entry name" value="AcylCo_DH/oxidase_C"/>
</dbReference>
<dbReference type="PANTHER" id="PTHR43884">
    <property type="entry name" value="ACYL-COA DEHYDROGENASE"/>
    <property type="match status" value="1"/>
</dbReference>
<dbReference type="PROSITE" id="PS00073">
    <property type="entry name" value="ACYL_COA_DH_2"/>
    <property type="match status" value="1"/>
</dbReference>
<dbReference type="Pfam" id="PF00441">
    <property type="entry name" value="Acyl-CoA_dh_1"/>
    <property type="match status" value="1"/>
</dbReference>
<dbReference type="FunFam" id="1.20.140.10:FF:000004">
    <property type="entry name" value="Acyl-CoA dehydrogenase FadE25"/>
    <property type="match status" value="1"/>
</dbReference>
<evidence type="ECO:0000313" key="12">
    <source>
        <dbReference type="Proteomes" id="UP000317366"/>
    </source>
</evidence>
<dbReference type="SUPFAM" id="SSF47203">
    <property type="entry name" value="Acyl-CoA dehydrogenase C-terminal domain-like"/>
    <property type="match status" value="1"/>
</dbReference>
<comment type="caution">
    <text evidence="10">The sequence shown here is derived from an EMBL/GenBank/DDBJ whole genome shotgun (WGS) entry which is preliminary data.</text>
</comment>
<gene>
    <name evidence="10" type="ORF">E6K74_08070</name>
    <name evidence="11" type="ORF">E6K77_02900</name>
</gene>
<evidence type="ECO:0000256" key="2">
    <source>
        <dbReference type="ARBA" id="ARBA00009347"/>
    </source>
</evidence>
<dbReference type="InterPro" id="IPR046373">
    <property type="entry name" value="Acyl-CoA_Oxase/DH_mid-dom_sf"/>
</dbReference>
<dbReference type="InterPro" id="IPR009100">
    <property type="entry name" value="AcylCoA_DH/oxidase_NM_dom_sf"/>
</dbReference>
<evidence type="ECO:0000256" key="5">
    <source>
        <dbReference type="ARBA" id="ARBA00023002"/>
    </source>
</evidence>
<keyword evidence="3 6" id="KW-0285">Flavoprotein</keyword>
<reference evidence="12 13" key="1">
    <citation type="journal article" date="2019" name="Nat. Microbiol.">
        <title>Mediterranean grassland soil C-N compound turnover is dependent on rainfall and depth, and is mediated by genomically divergent microorganisms.</title>
        <authorList>
            <person name="Diamond S."/>
            <person name="Andeer P.F."/>
            <person name="Li Z."/>
            <person name="Crits-Christoph A."/>
            <person name="Burstein D."/>
            <person name="Anantharaman K."/>
            <person name="Lane K.R."/>
            <person name="Thomas B.C."/>
            <person name="Pan C."/>
            <person name="Northen T.R."/>
            <person name="Banfield J.F."/>
        </authorList>
    </citation>
    <scope>NUCLEOTIDE SEQUENCE [LARGE SCALE GENOMIC DNA]</scope>
    <source>
        <strain evidence="10">WS_4</strain>
        <strain evidence="11">WS_7</strain>
    </source>
</reference>
<dbReference type="FunFam" id="1.10.540.10:FF:000002">
    <property type="entry name" value="Acyl-CoA dehydrogenase FadE19"/>
    <property type="match status" value="1"/>
</dbReference>
<dbReference type="Proteomes" id="UP000317366">
    <property type="component" value="Unassembled WGS sequence"/>
</dbReference>
<dbReference type="PIRSF" id="PIRSF016578">
    <property type="entry name" value="HsaA"/>
    <property type="match status" value="1"/>
</dbReference>
<dbReference type="SUPFAM" id="SSF56645">
    <property type="entry name" value="Acyl-CoA dehydrogenase NM domain-like"/>
    <property type="match status" value="1"/>
</dbReference>
<evidence type="ECO:0000259" key="9">
    <source>
        <dbReference type="Pfam" id="PF02771"/>
    </source>
</evidence>
<dbReference type="EMBL" id="VBOU01000079">
    <property type="protein sequence ID" value="TMQ53872.1"/>
    <property type="molecule type" value="Genomic_DNA"/>
</dbReference>
<dbReference type="InterPro" id="IPR006089">
    <property type="entry name" value="Acyl-CoA_DH_CS"/>
</dbReference>
<dbReference type="PANTHER" id="PTHR43884:SF12">
    <property type="entry name" value="ISOVALERYL-COA DEHYDROGENASE, MITOCHONDRIAL-RELATED"/>
    <property type="match status" value="1"/>
</dbReference>
<dbReference type="InterPro" id="IPR036250">
    <property type="entry name" value="AcylCo_DH-like_C"/>
</dbReference>
<dbReference type="FunFam" id="2.40.110.10:FF:000001">
    <property type="entry name" value="Acyl-CoA dehydrogenase, mitochondrial"/>
    <property type="match status" value="1"/>
</dbReference>
<dbReference type="EMBL" id="VBOX01000021">
    <property type="protein sequence ID" value="TMQ65359.1"/>
    <property type="molecule type" value="Genomic_DNA"/>
</dbReference>
<evidence type="ECO:0000256" key="4">
    <source>
        <dbReference type="ARBA" id="ARBA00022827"/>
    </source>
</evidence>
<dbReference type="Pfam" id="PF02770">
    <property type="entry name" value="Acyl-CoA_dh_M"/>
    <property type="match status" value="1"/>
</dbReference>
<evidence type="ECO:0000259" key="7">
    <source>
        <dbReference type="Pfam" id="PF00441"/>
    </source>
</evidence>
<dbReference type="PROSITE" id="PS00072">
    <property type="entry name" value="ACYL_COA_DH_1"/>
    <property type="match status" value="1"/>
</dbReference>
<evidence type="ECO:0000313" key="13">
    <source>
        <dbReference type="Proteomes" id="UP000319829"/>
    </source>
</evidence>
<evidence type="ECO:0000256" key="1">
    <source>
        <dbReference type="ARBA" id="ARBA00001974"/>
    </source>
</evidence>
<dbReference type="InterPro" id="IPR006091">
    <property type="entry name" value="Acyl-CoA_Oxase/DH_mid-dom"/>
</dbReference>
<feature type="domain" description="Acyl-CoA dehydrogenase/oxidase C-terminal" evidence="7">
    <location>
        <begin position="228"/>
        <end position="376"/>
    </location>
</feature>
<dbReference type="Gene3D" id="1.20.140.10">
    <property type="entry name" value="Butyryl-CoA Dehydrogenase, subunit A, domain 3"/>
    <property type="match status" value="1"/>
</dbReference>
<dbReference type="InterPro" id="IPR037069">
    <property type="entry name" value="AcylCoA_DH/ox_N_sf"/>
</dbReference>
<protein>
    <submittedName>
        <fullName evidence="10">Acyl-CoA dehydrogenase</fullName>
    </submittedName>
</protein>
<keyword evidence="5 6" id="KW-0560">Oxidoreductase</keyword>
<feature type="domain" description="Acyl-CoA dehydrogenase/oxidase N-terminal" evidence="9">
    <location>
        <begin position="6"/>
        <end position="116"/>
    </location>
</feature>
<dbReference type="Pfam" id="PF02771">
    <property type="entry name" value="Acyl-CoA_dh_N"/>
    <property type="match status" value="1"/>
</dbReference>
<dbReference type="GO" id="GO:0050660">
    <property type="term" value="F:flavin adenine dinucleotide binding"/>
    <property type="evidence" value="ECO:0007669"/>
    <property type="project" value="InterPro"/>
</dbReference>
<comment type="similarity">
    <text evidence="2 6">Belongs to the acyl-CoA dehydrogenase family.</text>
</comment>
<dbReference type="Gene3D" id="2.40.110.10">
    <property type="entry name" value="Butyryl-CoA Dehydrogenase, subunit A, domain 2"/>
    <property type="match status" value="1"/>
</dbReference>
<dbReference type="Proteomes" id="UP000319829">
    <property type="component" value="Unassembled WGS sequence"/>
</dbReference>
<evidence type="ECO:0000313" key="10">
    <source>
        <dbReference type="EMBL" id="TMQ53872.1"/>
    </source>
</evidence>
<name>A0A538SR76_UNCEI</name>
<evidence type="ECO:0000259" key="8">
    <source>
        <dbReference type="Pfam" id="PF02770"/>
    </source>
</evidence>